<dbReference type="RefSeq" id="WP_108619956.1">
    <property type="nucleotide sequence ID" value="NZ_CP028901.1"/>
</dbReference>
<proteinExistence type="predicted"/>
<accession>A0A2R4XFD6</accession>
<evidence type="ECO:0000256" key="1">
    <source>
        <dbReference type="ARBA" id="ARBA00022649"/>
    </source>
</evidence>
<keyword evidence="1" id="KW-1277">Toxin-antitoxin system</keyword>
<dbReference type="AlphaFoldDB" id="A0A2R4XFD6"/>
<reference evidence="2 3" key="1">
    <citation type="submission" date="2018-04" db="EMBL/GenBank/DDBJ databases">
        <title>Bordetella sp. HZ20 isolated from seawater.</title>
        <authorList>
            <person name="Sun C."/>
        </authorList>
    </citation>
    <scope>NUCLEOTIDE SEQUENCE [LARGE SCALE GENOMIC DNA]</scope>
    <source>
        <strain evidence="2 3">HZ20</strain>
    </source>
</reference>
<protein>
    <submittedName>
        <fullName evidence="2">Post-segregation antitoxin CcdA</fullName>
    </submittedName>
</protein>
<dbReference type="Proteomes" id="UP000244571">
    <property type="component" value="Chromosome"/>
</dbReference>
<dbReference type="Pfam" id="PF07362">
    <property type="entry name" value="CcdA"/>
    <property type="match status" value="1"/>
</dbReference>
<organism evidence="2 3">
    <name type="scientific">Orrella marina</name>
    <dbReference type="NCBI Taxonomy" id="2163011"/>
    <lineage>
        <taxon>Bacteria</taxon>
        <taxon>Pseudomonadati</taxon>
        <taxon>Pseudomonadota</taxon>
        <taxon>Betaproteobacteria</taxon>
        <taxon>Burkholderiales</taxon>
        <taxon>Alcaligenaceae</taxon>
        <taxon>Orrella</taxon>
    </lineage>
</organism>
<sequence>MLTASPARSATKRATKRATNVSLAEDILTQAKALNINISQAAEAGIAQAISRKRAERWLAENHEAIESSNAFVEKHGLPLANYRMF</sequence>
<evidence type="ECO:0000313" key="2">
    <source>
        <dbReference type="EMBL" id="AWB32515.1"/>
    </source>
</evidence>
<dbReference type="KEGG" id="boz:DBV39_00925"/>
<name>A0A2R4XFD6_9BURK</name>
<dbReference type="OrthoDB" id="8687660at2"/>
<keyword evidence="3" id="KW-1185">Reference proteome</keyword>
<dbReference type="EMBL" id="CP028901">
    <property type="protein sequence ID" value="AWB32515.1"/>
    <property type="molecule type" value="Genomic_DNA"/>
</dbReference>
<evidence type="ECO:0000313" key="3">
    <source>
        <dbReference type="Proteomes" id="UP000244571"/>
    </source>
</evidence>
<dbReference type="InterPro" id="IPR009956">
    <property type="entry name" value="Post-segregation_anti-tox_CcdA"/>
</dbReference>
<gene>
    <name evidence="2" type="ORF">DBV39_00925</name>
</gene>